<dbReference type="STRING" id="690567.250"/>
<evidence type="ECO:0000256" key="1">
    <source>
        <dbReference type="ARBA" id="ARBA00011063"/>
    </source>
</evidence>
<dbReference type="EMBL" id="CGIH01000004">
    <property type="protein sequence ID" value="CFX02729.1"/>
    <property type="molecule type" value="Genomic_DNA"/>
</dbReference>
<sequence>MKHILFVCSGNTCRSPMAESLFLQQLKKAGDADIVCEVQSAGVFAGAGLPASSEAIQVTRELGLNLSTHRSQVLRQDHLDWADLVLTMTDSHRQYILSRFEVPVRKVYTLTEFAGVGRADVLDPYGAGIDMYRQCLDQLQTLIELIIKQIL</sequence>
<feature type="active site" description="Nucleophile" evidence="4">
    <location>
        <position position="8"/>
    </location>
</feature>
<dbReference type="InterPro" id="IPR017867">
    <property type="entry name" value="Tyr_phospatase_low_mol_wt"/>
</dbReference>
<evidence type="ECO:0000313" key="7">
    <source>
        <dbReference type="Proteomes" id="UP000045545"/>
    </source>
</evidence>
<dbReference type="CDD" id="cd16344">
    <property type="entry name" value="LMWPAP"/>
    <property type="match status" value="1"/>
</dbReference>
<dbReference type="Gene3D" id="3.40.50.2300">
    <property type="match status" value="1"/>
</dbReference>
<protein>
    <submittedName>
        <fullName evidence="6">Protein-tyrosine phosphatase/arsenate reductase</fullName>
    </submittedName>
</protein>
<comment type="similarity">
    <text evidence="1">Belongs to the low molecular weight phosphotyrosine protein phosphatase family.</text>
</comment>
<gene>
    <name evidence="6" type="ORF">250</name>
</gene>
<keyword evidence="7" id="KW-1185">Reference proteome</keyword>
<dbReference type="Proteomes" id="UP000045545">
    <property type="component" value="Unassembled WGS sequence"/>
</dbReference>
<dbReference type="InterPro" id="IPR050438">
    <property type="entry name" value="LMW_PTPase"/>
</dbReference>
<name>A0A0E3W2I8_9FIRM</name>
<accession>A0A0E3W2I8</accession>
<dbReference type="InterPro" id="IPR036196">
    <property type="entry name" value="Ptyr_pPase_sf"/>
</dbReference>
<evidence type="ECO:0000256" key="2">
    <source>
        <dbReference type="ARBA" id="ARBA00022801"/>
    </source>
</evidence>
<evidence type="ECO:0000313" key="6">
    <source>
        <dbReference type="EMBL" id="CFX02729.1"/>
    </source>
</evidence>
<dbReference type="PANTHER" id="PTHR11717:SF31">
    <property type="entry name" value="LOW MOLECULAR WEIGHT PROTEIN-TYROSINE-PHOSPHATASE ETP-RELATED"/>
    <property type="match status" value="1"/>
</dbReference>
<dbReference type="Pfam" id="PF01451">
    <property type="entry name" value="LMWPc"/>
    <property type="match status" value="1"/>
</dbReference>
<dbReference type="PANTHER" id="PTHR11717">
    <property type="entry name" value="LOW MOLECULAR WEIGHT PROTEIN TYROSINE PHOSPHATASE"/>
    <property type="match status" value="1"/>
</dbReference>
<evidence type="ECO:0000256" key="3">
    <source>
        <dbReference type="ARBA" id="ARBA00022912"/>
    </source>
</evidence>
<proteinExistence type="inferred from homology"/>
<reference evidence="6 7" key="1">
    <citation type="submission" date="2015-03" db="EMBL/GenBank/DDBJ databases">
        <authorList>
            <person name="Murphy D."/>
        </authorList>
    </citation>
    <scope>NUCLEOTIDE SEQUENCE [LARGE SCALE GENOMIC DNA]</scope>
    <source>
        <strain evidence="6 7">OL-4</strain>
    </source>
</reference>
<dbReference type="GO" id="GO:0004725">
    <property type="term" value="F:protein tyrosine phosphatase activity"/>
    <property type="evidence" value="ECO:0007669"/>
    <property type="project" value="InterPro"/>
</dbReference>
<feature type="active site" evidence="4">
    <location>
        <position position="14"/>
    </location>
</feature>
<keyword evidence="3" id="KW-0904">Protein phosphatase</keyword>
<feature type="active site" description="Proton donor" evidence="4">
    <location>
        <position position="123"/>
    </location>
</feature>
<keyword evidence="2" id="KW-0378">Hydrolase</keyword>
<dbReference type="RefSeq" id="WP_052729519.1">
    <property type="nucleotide sequence ID" value="NZ_CGIH01000004.1"/>
</dbReference>
<evidence type="ECO:0000259" key="5">
    <source>
        <dbReference type="SMART" id="SM00226"/>
    </source>
</evidence>
<dbReference type="SMART" id="SM00226">
    <property type="entry name" value="LMWPc"/>
    <property type="match status" value="1"/>
</dbReference>
<feature type="domain" description="Phosphotyrosine protein phosphatase I" evidence="5">
    <location>
        <begin position="2"/>
        <end position="149"/>
    </location>
</feature>
<dbReference type="SUPFAM" id="SSF52788">
    <property type="entry name" value="Phosphotyrosine protein phosphatases I"/>
    <property type="match status" value="1"/>
</dbReference>
<dbReference type="InterPro" id="IPR023485">
    <property type="entry name" value="Ptyr_pPase"/>
</dbReference>
<dbReference type="PRINTS" id="PR00719">
    <property type="entry name" value="LMWPTPASE"/>
</dbReference>
<evidence type="ECO:0000256" key="4">
    <source>
        <dbReference type="PIRSR" id="PIRSR617867-1"/>
    </source>
</evidence>
<organism evidence="6 7">
    <name type="scientific">Syntrophomonas zehnderi OL-4</name>
    <dbReference type="NCBI Taxonomy" id="690567"/>
    <lineage>
        <taxon>Bacteria</taxon>
        <taxon>Bacillati</taxon>
        <taxon>Bacillota</taxon>
        <taxon>Clostridia</taxon>
        <taxon>Eubacteriales</taxon>
        <taxon>Syntrophomonadaceae</taxon>
        <taxon>Syntrophomonas</taxon>
    </lineage>
</organism>
<dbReference type="AlphaFoldDB" id="A0A0E3W2I8"/>
<dbReference type="OrthoDB" id="9784339at2"/>